<dbReference type="STRING" id="27349.A0A0L6UPJ8"/>
<dbReference type="VEuPathDB" id="FungiDB:VP01_47g3"/>
<sequence length="884" mass="100781">MAHVRKGMPLQMAVNPLSTIHQLRRFSSGLSRNMPVQPFKRTKETTRSVPQRCRGSGISSRNYSVVEMYPPTSSLSLEAASAPGRVASEPQPVFGAAIDLAHEKVENWTSRAYADVPFRPDFTLFEPVEPLDNICHEKKTHHRNVLDLKSRLDTSLSDRLVYLIRDDPDAAEQLRSEIIKNGITLPINIQITSYCFDFLFEAQNISSYLEWLPLVAPCHLQQVSSLDTRPPISISEVHLNHILKSAPLELSSILKFLEILIVKECYSRYLGFAVIKHLVRTQTPATTISATEKIFSAIKKHSSSAELVKSSYDFLVVQLANQGHLSDALQMLHTPPQQSGASTNSGIARTYPLVYKALADQLISRIKDDSAQSTWSDELDKLISRWRADDKPSLSAWLAKKSLCLKSLNLPPLTKQISRKYVRAFSNANAINPEVCHQISSEKLHQFTSYFRSLFDQNEHPKFVKAAQLANEIHQILPLRHSFQILRENLQKDRVGHYEGTEEQIIKSFVLEPRVPLVDKIMDKTTARMCPKFTFETRSDIVFLWAHSWMIFYHRSGQPRRAIQIFLDYFIPIGCDVKLLHRVRWGPNKNDTQSRARSDEFMSHTNCEKYQKLIHPSVGVLTVLYDSILSICPPKLIPIVFDSFLAQHFHRSSDLSSLTESRLKRRLEPNMGSFRPFVRAHLKAKDVDGALKVLESMHTHLDKLGDGSTAGQDEGGWIDLLEWCAINSPGPQPKTFDPSYQWGDQRKRKIKGWDGKMKEELIYLVLQKFFFFKLHSSPHIRSKGWHHPGNFFENSQASRDLEDGSNDSTIGKKIQELKIFRIKNASIESKLNFLVDDHPTTAHRSFLSSSFPSLKLISKLKFAFYLSKNSNGLKVVNQLSNIYK</sequence>
<dbReference type="OrthoDB" id="2507122at2759"/>
<name>A0A0L6UPJ8_9BASI</name>
<organism evidence="1 2">
    <name type="scientific">Puccinia sorghi</name>
    <dbReference type="NCBI Taxonomy" id="27349"/>
    <lineage>
        <taxon>Eukaryota</taxon>
        <taxon>Fungi</taxon>
        <taxon>Dikarya</taxon>
        <taxon>Basidiomycota</taxon>
        <taxon>Pucciniomycotina</taxon>
        <taxon>Pucciniomycetes</taxon>
        <taxon>Pucciniales</taxon>
        <taxon>Pucciniaceae</taxon>
        <taxon>Puccinia</taxon>
    </lineage>
</organism>
<keyword evidence="2" id="KW-1185">Reference proteome</keyword>
<gene>
    <name evidence="1" type="ORF">VP01_47g3</name>
</gene>
<reference evidence="1 2" key="1">
    <citation type="submission" date="2015-08" db="EMBL/GenBank/DDBJ databases">
        <title>Next Generation Sequencing and Analysis of the Genome of Puccinia sorghi L Schw, the Causal Agent of Maize Common Rust.</title>
        <authorList>
            <person name="Rochi L."/>
            <person name="Burguener G."/>
            <person name="Darino M."/>
            <person name="Turjanski A."/>
            <person name="Kreff E."/>
            <person name="Dieguez M.J."/>
            <person name="Sacco F."/>
        </authorList>
    </citation>
    <scope>NUCLEOTIDE SEQUENCE [LARGE SCALE GENOMIC DNA]</scope>
    <source>
        <strain evidence="1 2">RO10H11247</strain>
    </source>
</reference>
<proteinExistence type="predicted"/>
<comment type="caution">
    <text evidence="1">The sequence shown here is derived from an EMBL/GenBank/DDBJ whole genome shotgun (WGS) entry which is preliminary data.</text>
</comment>
<protein>
    <submittedName>
        <fullName evidence="1">Uncharacterized protein</fullName>
    </submittedName>
</protein>
<dbReference type="EMBL" id="LAVV01009943">
    <property type="protein sequence ID" value="KNZ49765.1"/>
    <property type="molecule type" value="Genomic_DNA"/>
</dbReference>
<dbReference type="AlphaFoldDB" id="A0A0L6UPJ8"/>
<evidence type="ECO:0000313" key="2">
    <source>
        <dbReference type="Proteomes" id="UP000037035"/>
    </source>
</evidence>
<dbReference type="Proteomes" id="UP000037035">
    <property type="component" value="Unassembled WGS sequence"/>
</dbReference>
<evidence type="ECO:0000313" key="1">
    <source>
        <dbReference type="EMBL" id="KNZ49765.1"/>
    </source>
</evidence>
<accession>A0A0L6UPJ8</accession>